<protein>
    <submittedName>
        <fullName evidence="1">Uncharacterized protein</fullName>
    </submittedName>
</protein>
<gene>
    <name evidence="1" type="ORF">FSB_LOCUS19726</name>
</gene>
<reference evidence="1" key="1">
    <citation type="submission" date="2018-02" db="EMBL/GenBank/DDBJ databases">
        <authorList>
            <person name="Cohen D.B."/>
            <person name="Kent A.D."/>
        </authorList>
    </citation>
    <scope>NUCLEOTIDE SEQUENCE</scope>
</reference>
<evidence type="ECO:0000313" key="1">
    <source>
        <dbReference type="EMBL" id="SPC91844.1"/>
    </source>
</evidence>
<accession>A0A2N9FYH8</accession>
<dbReference type="AlphaFoldDB" id="A0A2N9FYH8"/>
<dbReference type="EMBL" id="OIVN01001258">
    <property type="protein sequence ID" value="SPC91844.1"/>
    <property type="molecule type" value="Genomic_DNA"/>
</dbReference>
<proteinExistence type="predicted"/>
<organism evidence="1">
    <name type="scientific">Fagus sylvatica</name>
    <name type="common">Beechnut</name>
    <dbReference type="NCBI Taxonomy" id="28930"/>
    <lineage>
        <taxon>Eukaryota</taxon>
        <taxon>Viridiplantae</taxon>
        <taxon>Streptophyta</taxon>
        <taxon>Embryophyta</taxon>
        <taxon>Tracheophyta</taxon>
        <taxon>Spermatophyta</taxon>
        <taxon>Magnoliopsida</taxon>
        <taxon>eudicotyledons</taxon>
        <taxon>Gunneridae</taxon>
        <taxon>Pentapetalae</taxon>
        <taxon>rosids</taxon>
        <taxon>fabids</taxon>
        <taxon>Fagales</taxon>
        <taxon>Fagaceae</taxon>
        <taxon>Fagus</taxon>
    </lineage>
</organism>
<name>A0A2N9FYH8_FAGSY</name>
<sequence length="180" mass="19612">MILPLNVDEPPKSHLIEAFHYHFTPSATSDFSGLMKFLPCSREKVSTPTNGQSTLKKALDAHWCNLAKWEVGLRGGMRILVPTTELWGLPIKMSTDFEGTLVGKEVDCNSCARDKGVGGDLFAANVSRLDWYGSIGLEEEQGEQECLDGGLSLTIISDTEETLVEIKANNALQSVPLAMA</sequence>